<evidence type="ECO:0000256" key="2">
    <source>
        <dbReference type="SAM" id="SignalP"/>
    </source>
</evidence>
<dbReference type="PANTHER" id="PTHR35936:SF25">
    <property type="entry name" value="ABC TRANSPORTER SUBSTRATE-BINDING PROTEIN"/>
    <property type="match status" value="1"/>
</dbReference>
<evidence type="ECO:0000313" key="5">
    <source>
        <dbReference type="Proteomes" id="UP000448575"/>
    </source>
</evidence>
<dbReference type="InterPro" id="IPR001638">
    <property type="entry name" value="Solute-binding_3/MltF_N"/>
</dbReference>
<dbReference type="Proteomes" id="UP000448575">
    <property type="component" value="Unassembled WGS sequence"/>
</dbReference>
<dbReference type="Gene3D" id="3.40.190.10">
    <property type="entry name" value="Periplasmic binding protein-like II"/>
    <property type="match status" value="2"/>
</dbReference>
<protein>
    <submittedName>
        <fullName evidence="4">Transporter substrate-binding domain-containing protein</fullName>
    </submittedName>
</protein>
<reference evidence="4 5" key="1">
    <citation type="submission" date="2019-12" db="EMBL/GenBank/DDBJ databases">
        <title>Novel species isolated from a subtropical stream in China.</title>
        <authorList>
            <person name="Lu H."/>
        </authorList>
    </citation>
    <scope>NUCLEOTIDE SEQUENCE [LARGE SCALE GENOMIC DNA]</scope>
    <source>
        <strain evidence="4 5">DS3</strain>
    </source>
</reference>
<organism evidence="4 5">
    <name type="scientific">Pseudoduganella guangdongensis</name>
    <dbReference type="NCBI Taxonomy" id="2692179"/>
    <lineage>
        <taxon>Bacteria</taxon>
        <taxon>Pseudomonadati</taxon>
        <taxon>Pseudomonadota</taxon>
        <taxon>Betaproteobacteria</taxon>
        <taxon>Burkholderiales</taxon>
        <taxon>Oxalobacteraceae</taxon>
        <taxon>Telluria group</taxon>
        <taxon>Pseudoduganella</taxon>
    </lineage>
</organism>
<feature type="chain" id="PRO_5026933831" evidence="2">
    <location>
        <begin position="20"/>
        <end position="273"/>
    </location>
</feature>
<comment type="caution">
    <text evidence="4">The sequence shown here is derived from an EMBL/GenBank/DDBJ whole genome shotgun (WGS) entry which is preliminary data.</text>
</comment>
<name>A0A6N9HHM5_9BURK</name>
<evidence type="ECO:0000256" key="1">
    <source>
        <dbReference type="ARBA" id="ARBA00022729"/>
    </source>
</evidence>
<proteinExistence type="predicted"/>
<keyword evidence="1 2" id="KW-0732">Signal</keyword>
<dbReference type="Pfam" id="PF00497">
    <property type="entry name" value="SBP_bac_3"/>
    <property type="match status" value="1"/>
</dbReference>
<keyword evidence="5" id="KW-1185">Reference proteome</keyword>
<dbReference type="PANTHER" id="PTHR35936">
    <property type="entry name" value="MEMBRANE-BOUND LYTIC MUREIN TRANSGLYCOSYLASE F"/>
    <property type="match status" value="1"/>
</dbReference>
<dbReference type="SUPFAM" id="SSF53850">
    <property type="entry name" value="Periplasmic binding protein-like II"/>
    <property type="match status" value="1"/>
</dbReference>
<gene>
    <name evidence="4" type="ORF">GTP41_10775</name>
</gene>
<evidence type="ECO:0000259" key="3">
    <source>
        <dbReference type="SMART" id="SM00062"/>
    </source>
</evidence>
<dbReference type="RefSeq" id="WP_161025571.1">
    <property type="nucleotide sequence ID" value="NZ_WWCJ01000006.1"/>
</dbReference>
<sequence>MNILRRPVVLLLLSLQVLAATAQAACSRPVKVVISPMGRNMMVEADGGIGGVVPDFLKLVASRTGCQFEFITVPRARALVLFENGAVDLIPGTTRTDERDKLGLFVHMYNSRAMLIALAGKLPPELGLDEVSRRGLRLGAVRGNNYGPEYLRLVAEAGSLPRLSLVPDPDTAARMLGGGRFDAVLAGPSVFAEAAQRAGLADTLAITQVNGMQPTQVGIYLNRQAVPAADQARLADAIGALVGRGEYSRLVRQYYAEPKWSTQGLSFVVGRQR</sequence>
<feature type="signal peptide" evidence="2">
    <location>
        <begin position="1"/>
        <end position="19"/>
    </location>
</feature>
<feature type="domain" description="Solute-binding protein family 3/N-terminal" evidence="3">
    <location>
        <begin position="29"/>
        <end position="258"/>
    </location>
</feature>
<accession>A0A6N9HHM5</accession>
<dbReference type="SMART" id="SM00062">
    <property type="entry name" value="PBPb"/>
    <property type="match status" value="1"/>
</dbReference>
<evidence type="ECO:0000313" key="4">
    <source>
        <dbReference type="EMBL" id="MYN02583.1"/>
    </source>
</evidence>
<dbReference type="AlphaFoldDB" id="A0A6N9HHM5"/>
<dbReference type="EMBL" id="WWCJ01000006">
    <property type="protein sequence ID" value="MYN02583.1"/>
    <property type="molecule type" value="Genomic_DNA"/>
</dbReference>